<protein>
    <submittedName>
        <fullName evidence="2">Uncharacterized protein</fullName>
    </submittedName>
</protein>
<dbReference type="Proteomes" id="UP001164929">
    <property type="component" value="Chromosome 3"/>
</dbReference>
<dbReference type="AlphaFoldDB" id="A0AAD6R5U9"/>
<keyword evidence="1" id="KW-0472">Membrane</keyword>
<sequence>MEDMDSNETEVCPIKLASQLNWAVGSDSFSSQAMDDAASLNLFLFPLMATLRTVVFLHVLREGNCGVSLAKHSLIHS</sequence>
<feature type="transmembrane region" description="Helical" evidence="1">
    <location>
        <begin position="38"/>
        <end position="60"/>
    </location>
</feature>
<comment type="caution">
    <text evidence="2">The sequence shown here is derived from an EMBL/GenBank/DDBJ whole genome shotgun (WGS) entry which is preliminary data.</text>
</comment>
<organism evidence="2 3">
    <name type="scientific">Populus alba x Populus x berolinensis</name>
    <dbReference type="NCBI Taxonomy" id="444605"/>
    <lineage>
        <taxon>Eukaryota</taxon>
        <taxon>Viridiplantae</taxon>
        <taxon>Streptophyta</taxon>
        <taxon>Embryophyta</taxon>
        <taxon>Tracheophyta</taxon>
        <taxon>Spermatophyta</taxon>
        <taxon>Magnoliopsida</taxon>
        <taxon>eudicotyledons</taxon>
        <taxon>Gunneridae</taxon>
        <taxon>Pentapetalae</taxon>
        <taxon>rosids</taxon>
        <taxon>fabids</taxon>
        <taxon>Malpighiales</taxon>
        <taxon>Salicaceae</taxon>
        <taxon>Saliceae</taxon>
        <taxon>Populus</taxon>
    </lineage>
</organism>
<evidence type="ECO:0000313" key="3">
    <source>
        <dbReference type="Proteomes" id="UP001164929"/>
    </source>
</evidence>
<reference evidence="2" key="1">
    <citation type="journal article" date="2023" name="Mol. Ecol. Resour.">
        <title>Chromosome-level genome assembly of a triploid poplar Populus alba 'Berolinensis'.</title>
        <authorList>
            <person name="Chen S."/>
            <person name="Yu Y."/>
            <person name="Wang X."/>
            <person name="Wang S."/>
            <person name="Zhang T."/>
            <person name="Zhou Y."/>
            <person name="He R."/>
            <person name="Meng N."/>
            <person name="Wang Y."/>
            <person name="Liu W."/>
            <person name="Liu Z."/>
            <person name="Liu J."/>
            <person name="Guo Q."/>
            <person name="Huang H."/>
            <person name="Sederoff R.R."/>
            <person name="Wang G."/>
            <person name="Qu G."/>
            <person name="Chen S."/>
        </authorList>
    </citation>
    <scope>NUCLEOTIDE SEQUENCE</scope>
    <source>
        <strain evidence="2">SC-2020</strain>
    </source>
</reference>
<accession>A0AAD6R5U9</accession>
<keyword evidence="1" id="KW-0812">Transmembrane</keyword>
<keyword evidence="1" id="KW-1133">Transmembrane helix</keyword>
<gene>
    <name evidence="2" type="ORF">NC653_008045</name>
</gene>
<evidence type="ECO:0000256" key="1">
    <source>
        <dbReference type="SAM" id="Phobius"/>
    </source>
</evidence>
<evidence type="ECO:0000313" key="2">
    <source>
        <dbReference type="EMBL" id="KAJ7002717.1"/>
    </source>
</evidence>
<keyword evidence="3" id="KW-1185">Reference proteome</keyword>
<name>A0AAD6R5U9_9ROSI</name>
<dbReference type="EMBL" id="JAQIZT010000003">
    <property type="protein sequence ID" value="KAJ7002717.1"/>
    <property type="molecule type" value="Genomic_DNA"/>
</dbReference>
<proteinExistence type="predicted"/>